<reference evidence="4 5" key="1">
    <citation type="submission" date="2024-06" db="EMBL/GenBank/DDBJ databases">
        <title>Genomic Encyclopedia of Type Strains, Phase V (KMG-V): Genome sequencing to study the core and pangenomes of soil and plant-associated prokaryotes.</title>
        <authorList>
            <person name="Whitman W."/>
        </authorList>
    </citation>
    <scope>NUCLEOTIDE SEQUENCE [LARGE SCALE GENOMIC DNA]</scope>
    <source>
        <strain evidence="4 5">USDA 160</strain>
    </source>
</reference>
<comment type="similarity">
    <text evidence="2">Belongs to the AB hydrolase superfamily. FUS2 hydrolase family.</text>
</comment>
<keyword evidence="1 4" id="KW-0378">Hydrolase</keyword>
<feature type="domain" description="AB hydrolase-1" evidence="3">
    <location>
        <begin position="121"/>
        <end position="274"/>
    </location>
</feature>
<proteinExistence type="inferred from homology"/>
<comment type="caution">
    <text evidence="4">The sequence shown here is derived from an EMBL/GenBank/DDBJ whole genome shotgun (WGS) entry which is preliminary data.</text>
</comment>
<dbReference type="InterPro" id="IPR000073">
    <property type="entry name" value="AB_hydrolase_1"/>
</dbReference>
<dbReference type="Gene3D" id="3.40.50.1820">
    <property type="entry name" value="alpha/beta hydrolase"/>
    <property type="match status" value="1"/>
</dbReference>
<evidence type="ECO:0000259" key="3">
    <source>
        <dbReference type="Pfam" id="PF12697"/>
    </source>
</evidence>
<keyword evidence="5" id="KW-1185">Reference proteome</keyword>
<dbReference type="Proteomes" id="UP001549291">
    <property type="component" value="Unassembled WGS sequence"/>
</dbReference>
<evidence type="ECO:0000313" key="4">
    <source>
        <dbReference type="EMBL" id="MET4716535.1"/>
    </source>
</evidence>
<dbReference type="InterPro" id="IPR029058">
    <property type="entry name" value="AB_hydrolase_fold"/>
</dbReference>
<dbReference type="GO" id="GO:0016787">
    <property type="term" value="F:hydrolase activity"/>
    <property type="evidence" value="ECO:0007669"/>
    <property type="project" value="UniProtKB-KW"/>
</dbReference>
<name>A0ABV2RIX2_BRAJP</name>
<accession>A0ABV2RIX2</accession>
<dbReference type="Pfam" id="PF12697">
    <property type="entry name" value="Abhydrolase_6"/>
    <property type="match status" value="1"/>
</dbReference>
<dbReference type="EMBL" id="JBEPTQ010000002">
    <property type="protein sequence ID" value="MET4716535.1"/>
    <property type="molecule type" value="Genomic_DNA"/>
</dbReference>
<dbReference type="InterPro" id="IPR050261">
    <property type="entry name" value="FrsA_esterase"/>
</dbReference>
<protein>
    <submittedName>
        <fullName evidence="4">Dienelactone hydrolase</fullName>
    </submittedName>
</protein>
<dbReference type="PANTHER" id="PTHR22946:SF9">
    <property type="entry name" value="POLYKETIDE TRANSFERASE AF380"/>
    <property type="match status" value="1"/>
</dbReference>
<sequence>MNRDGNAKSPPKMIRSCRYVAVRVRLRQFMRLFNIFALLPLLPLLMASPLCAQVTFGSSGEEGEPFRRQQWRVPSPDTEIAAHALLFRPVGAGPFRLAVIAHASTQNVLRRAQMPQPEYRALVAFLIARDFAVLVPERLGHGATGGRYVEDQGGCDEADYARSGRATAAETSLALDFLRKQDFVRQDKVVVLGHSAGGWGALALANADPNAISAIIALAPGRGGHANDEPNRICAPQTLLAAAAGFGKAARIPVTWLVATNDSYFAPAFSRQLADAFRGGGGRVDFRTLPAVGSEGHWMIESEAGVKAASRELGLALNEAKPTAAKKP</sequence>
<evidence type="ECO:0000313" key="5">
    <source>
        <dbReference type="Proteomes" id="UP001549291"/>
    </source>
</evidence>
<evidence type="ECO:0000256" key="2">
    <source>
        <dbReference type="ARBA" id="ARBA00038115"/>
    </source>
</evidence>
<gene>
    <name evidence="4" type="ORF">ABIF63_000641</name>
</gene>
<dbReference type="PANTHER" id="PTHR22946">
    <property type="entry name" value="DIENELACTONE HYDROLASE DOMAIN-CONTAINING PROTEIN-RELATED"/>
    <property type="match status" value="1"/>
</dbReference>
<dbReference type="SUPFAM" id="SSF53474">
    <property type="entry name" value="alpha/beta-Hydrolases"/>
    <property type="match status" value="1"/>
</dbReference>
<organism evidence="4 5">
    <name type="scientific">Bradyrhizobium japonicum</name>
    <dbReference type="NCBI Taxonomy" id="375"/>
    <lineage>
        <taxon>Bacteria</taxon>
        <taxon>Pseudomonadati</taxon>
        <taxon>Pseudomonadota</taxon>
        <taxon>Alphaproteobacteria</taxon>
        <taxon>Hyphomicrobiales</taxon>
        <taxon>Nitrobacteraceae</taxon>
        <taxon>Bradyrhizobium</taxon>
    </lineage>
</organism>
<evidence type="ECO:0000256" key="1">
    <source>
        <dbReference type="ARBA" id="ARBA00022801"/>
    </source>
</evidence>